<feature type="compositionally biased region" description="Basic residues" evidence="1">
    <location>
        <begin position="1"/>
        <end position="10"/>
    </location>
</feature>
<gene>
    <name evidence="3" type="ORF">GCM10023220_27700</name>
</gene>
<sequence length="199" mass="21823">MRAGGRRRAGGKPPLPRAGGGRTATCLPDPHGTNATADGRRKPTRRRNPTDFLMPARRRKPTQATEAGEDDGASREERDRNMADNVVSRFFAAGEADDVPAAVACFADDGVWITWDGLEPGTTHRRAEIPVLLSDMIRKRKELESQGVRIIYGEQVEAADKVVLEYTLEAPNGTVVDRGVDIFTLREGKIAVKDVFRKA</sequence>
<dbReference type="InterPro" id="IPR032710">
    <property type="entry name" value="NTF2-like_dom_sf"/>
</dbReference>
<dbReference type="Gene3D" id="3.10.450.50">
    <property type="match status" value="1"/>
</dbReference>
<evidence type="ECO:0000313" key="3">
    <source>
        <dbReference type="EMBL" id="GAA4798391.1"/>
    </source>
</evidence>
<dbReference type="EMBL" id="BAABIG010000024">
    <property type="protein sequence ID" value="GAA4798391.1"/>
    <property type="molecule type" value="Genomic_DNA"/>
</dbReference>
<reference evidence="4" key="1">
    <citation type="journal article" date="2019" name="Int. J. Syst. Evol. Microbiol.">
        <title>The Global Catalogue of Microorganisms (GCM) 10K type strain sequencing project: providing services to taxonomists for standard genome sequencing and annotation.</title>
        <authorList>
            <consortium name="The Broad Institute Genomics Platform"/>
            <consortium name="The Broad Institute Genome Sequencing Center for Infectious Disease"/>
            <person name="Wu L."/>
            <person name="Ma J."/>
        </authorList>
    </citation>
    <scope>NUCLEOTIDE SEQUENCE [LARGE SCALE GENOMIC DNA]</scope>
    <source>
        <strain evidence="4">JCM 18081</strain>
    </source>
</reference>
<dbReference type="InterPro" id="IPR037401">
    <property type="entry name" value="SnoaL-like"/>
</dbReference>
<evidence type="ECO:0000256" key="1">
    <source>
        <dbReference type="SAM" id="MobiDB-lite"/>
    </source>
</evidence>
<organism evidence="3 4">
    <name type="scientific">Streptomyces ziwulingensis</name>
    <dbReference type="NCBI Taxonomy" id="1045501"/>
    <lineage>
        <taxon>Bacteria</taxon>
        <taxon>Bacillati</taxon>
        <taxon>Actinomycetota</taxon>
        <taxon>Actinomycetes</taxon>
        <taxon>Kitasatosporales</taxon>
        <taxon>Streptomycetaceae</taxon>
        <taxon>Streptomyces</taxon>
    </lineage>
</organism>
<comment type="caution">
    <text evidence="3">The sequence shown here is derived from an EMBL/GenBank/DDBJ whole genome shotgun (WGS) entry which is preliminary data.</text>
</comment>
<feature type="domain" description="SnoaL-like" evidence="2">
    <location>
        <begin position="87"/>
        <end position="191"/>
    </location>
</feature>
<dbReference type="Pfam" id="PF12680">
    <property type="entry name" value="SnoaL_2"/>
    <property type="match status" value="1"/>
</dbReference>
<proteinExistence type="predicted"/>
<keyword evidence="4" id="KW-1185">Reference proteome</keyword>
<dbReference type="Proteomes" id="UP001501265">
    <property type="component" value="Unassembled WGS sequence"/>
</dbReference>
<feature type="region of interest" description="Disordered" evidence="1">
    <location>
        <begin position="1"/>
        <end position="81"/>
    </location>
</feature>
<feature type="compositionally biased region" description="Basic and acidic residues" evidence="1">
    <location>
        <begin position="72"/>
        <end position="81"/>
    </location>
</feature>
<dbReference type="SUPFAM" id="SSF54427">
    <property type="entry name" value="NTF2-like"/>
    <property type="match status" value="1"/>
</dbReference>
<protein>
    <recommendedName>
        <fullName evidence="2">SnoaL-like domain-containing protein</fullName>
    </recommendedName>
</protein>
<accession>A0ABP9BPH7</accession>
<name>A0ABP9BPH7_9ACTN</name>
<evidence type="ECO:0000313" key="4">
    <source>
        <dbReference type="Proteomes" id="UP001501265"/>
    </source>
</evidence>
<evidence type="ECO:0000259" key="2">
    <source>
        <dbReference type="Pfam" id="PF12680"/>
    </source>
</evidence>